<dbReference type="AlphaFoldDB" id="A0A2P2R2Y4"/>
<sequence>MNIITKAERKIKQSSGNMVLKLLKKQGFVECST</sequence>
<proteinExistence type="predicted"/>
<organism evidence="1">
    <name type="scientific">Rhizophora mucronata</name>
    <name type="common">Asiatic mangrove</name>
    <dbReference type="NCBI Taxonomy" id="61149"/>
    <lineage>
        <taxon>Eukaryota</taxon>
        <taxon>Viridiplantae</taxon>
        <taxon>Streptophyta</taxon>
        <taxon>Embryophyta</taxon>
        <taxon>Tracheophyta</taxon>
        <taxon>Spermatophyta</taxon>
        <taxon>Magnoliopsida</taxon>
        <taxon>eudicotyledons</taxon>
        <taxon>Gunneridae</taxon>
        <taxon>Pentapetalae</taxon>
        <taxon>rosids</taxon>
        <taxon>fabids</taxon>
        <taxon>Malpighiales</taxon>
        <taxon>Rhizophoraceae</taxon>
        <taxon>Rhizophora</taxon>
    </lineage>
</organism>
<protein>
    <submittedName>
        <fullName evidence="1">Uncharacterized protein</fullName>
    </submittedName>
</protein>
<dbReference type="EMBL" id="GGEC01093119">
    <property type="protein sequence ID" value="MBX73603.1"/>
    <property type="molecule type" value="Transcribed_RNA"/>
</dbReference>
<accession>A0A2P2R2Y4</accession>
<evidence type="ECO:0000313" key="1">
    <source>
        <dbReference type="EMBL" id="MBX73603.1"/>
    </source>
</evidence>
<name>A0A2P2R2Y4_RHIMU</name>
<reference evidence="1" key="1">
    <citation type="submission" date="2018-02" db="EMBL/GenBank/DDBJ databases">
        <title>Rhizophora mucronata_Transcriptome.</title>
        <authorList>
            <person name="Meera S.P."/>
            <person name="Sreeshan A."/>
            <person name="Augustine A."/>
        </authorList>
    </citation>
    <scope>NUCLEOTIDE SEQUENCE</scope>
    <source>
        <tissue evidence="1">Leaf</tissue>
    </source>
</reference>